<dbReference type="CDD" id="cd00740">
    <property type="entry name" value="MeTr"/>
    <property type="match status" value="1"/>
</dbReference>
<proteinExistence type="inferred from homology"/>
<dbReference type="Gene3D" id="3.40.50.280">
    <property type="entry name" value="Cobalamin-binding domain"/>
    <property type="match status" value="1"/>
</dbReference>
<dbReference type="EMBL" id="UGVL01000001">
    <property type="protein sequence ID" value="SUE34890.1"/>
    <property type="molecule type" value="Genomic_DNA"/>
</dbReference>
<evidence type="ECO:0000256" key="9">
    <source>
        <dbReference type="ARBA" id="ARBA00022605"/>
    </source>
</evidence>
<keyword evidence="9 21" id="KW-0028">Amino-acid biosynthesis</keyword>
<name>A0A379MVI6_9BACT</name>
<dbReference type="Proteomes" id="UP000255233">
    <property type="component" value="Unassembled WGS sequence"/>
</dbReference>
<dbReference type="PROSITE" id="PS50974">
    <property type="entry name" value="ADOMET_ACTIVATION"/>
    <property type="match status" value="1"/>
</dbReference>
<evidence type="ECO:0000259" key="27">
    <source>
        <dbReference type="PROSITE" id="PS50972"/>
    </source>
</evidence>
<dbReference type="InterPro" id="IPR006158">
    <property type="entry name" value="Cobalamin-bd"/>
</dbReference>
<comment type="similarity">
    <text evidence="5">Belongs to the vitamin-B12 dependent methionine synthase family.</text>
</comment>
<evidence type="ECO:0000259" key="29">
    <source>
        <dbReference type="PROSITE" id="PS51332"/>
    </source>
</evidence>
<dbReference type="GO" id="GO:0008705">
    <property type="term" value="F:methionine synthase activity"/>
    <property type="evidence" value="ECO:0007669"/>
    <property type="project" value="UniProtKB-UniRule"/>
</dbReference>
<feature type="binding site" evidence="23">
    <location>
        <position position="790"/>
    </location>
    <ligand>
        <name>methylcob(III)alamin</name>
        <dbReference type="ChEBI" id="CHEBI:28115"/>
    </ligand>
</feature>
<keyword evidence="16 21" id="KW-0486">Methionine biosynthesis</keyword>
<feature type="binding site" evidence="22 24">
    <location>
        <position position="232"/>
    </location>
    <ligand>
        <name>Zn(2+)</name>
        <dbReference type="ChEBI" id="CHEBI:29105"/>
    </ligand>
</feature>
<evidence type="ECO:0000313" key="31">
    <source>
        <dbReference type="EMBL" id="SUE34890.1"/>
    </source>
</evidence>
<evidence type="ECO:0000256" key="7">
    <source>
        <dbReference type="ARBA" id="ARBA00013998"/>
    </source>
</evidence>
<dbReference type="PIRSF" id="PIRSF000381">
    <property type="entry name" value="MetH"/>
    <property type="match status" value="1"/>
</dbReference>
<dbReference type="SUPFAM" id="SSF47644">
    <property type="entry name" value="Methionine synthase domain"/>
    <property type="match status" value="1"/>
</dbReference>
<dbReference type="FunFam" id="1.10.1240.10:FF:000001">
    <property type="entry name" value="Methionine synthase"/>
    <property type="match status" value="1"/>
</dbReference>
<dbReference type="Gene3D" id="3.20.20.20">
    <property type="entry name" value="Dihydropteroate synthase-like"/>
    <property type="match status" value="1"/>
</dbReference>
<dbReference type="PROSITE" id="PS51332">
    <property type="entry name" value="B12_BINDING"/>
    <property type="match status" value="1"/>
</dbReference>
<evidence type="ECO:0000256" key="3">
    <source>
        <dbReference type="ARBA" id="ARBA00001956"/>
    </source>
</evidence>
<evidence type="ECO:0000256" key="12">
    <source>
        <dbReference type="ARBA" id="ARBA00022691"/>
    </source>
</evidence>
<evidence type="ECO:0000256" key="24">
    <source>
        <dbReference type="PROSITE-ProRule" id="PRU00333"/>
    </source>
</evidence>
<keyword evidence="10 21" id="KW-0846">Cobalamin</keyword>
<feature type="domain" description="Pterin-binding" evidence="27">
    <location>
        <begin position="344"/>
        <end position="604"/>
    </location>
</feature>
<keyword evidence="13 21" id="KW-0479">Metal-binding</keyword>
<dbReference type="NCBIfam" id="NF007024">
    <property type="entry name" value="PRK09490.1"/>
    <property type="match status" value="1"/>
</dbReference>
<dbReference type="Gene3D" id="1.10.288.10">
    <property type="entry name" value="Cobalamin-dependent Methionine Synthase, domain 2"/>
    <property type="match status" value="1"/>
</dbReference>
<dbReference type="EC" id="2.1.1.13" evidence="6 20"/>
<evidence type="ECO:0000256" key="13">
    <source>
        <dbReference type="ARBA" id="ARBA00022723"/>
    </source>
</evidence>
<evidence type="ECO:0000259" key="26">
    <source>
        <dbReference type="PROSITE" id="PS50970"/>
    </source>
</evidence>
<keyword evidence="11 21" id="KW-0808">Transferase</keyword>
<evidence type="ECO:0000256" key="2">
    <source>
        <dbReference type="ARBA" id="ARBA00001947"/>
    </source>
</evidence>
<evidence type="ECO:0000256" key="11">
    <source>
        <dbReference type="ARBA" id="ARBA00022679"/>
    </source>
</evidence>
<organism evidence="31 32">
    <name type="scientific">Rikenella microfusus</name>
    <dbReference type="NCBI Taxonomy" id="28139"/>
    <lineage>
        <taxon>Bacteria</taxon>
        <taxon>Pseudomonadati</taxon>
        <taxon>Bacteroidota</taxon>
        <taxon>Bacteroidia</taxon>
        <taxon>Bacteroidales</taxon>
        <taxon>Rikenellaceae</taxon>
        <taxon>Rikenella</taxon>
    </lineage>
</organism>
<gene>
    <name evidence="31" type="primary">metH</name>
    <name evidence="31" type="ORF">NCTC11190_02127</name>
</gene>
<accession>A0A379MVI6</accession>
<evidence type="ECO:0000256" key="15">
    <source>
        <dbReference type="ARBA" id="ARBA00022833"/>
    </source>
</evidence>
<evidence type="ECO:0000313" key="32">
    <source>
        <dbReference type="Proteomes" id="UP000255233"/>
    </source>
</evidence>
<comment type="function">
    <text evidence="18 21">Catalyzes the transfer of a methyl group from methyl-cobalamin to homocysteine, yielding enzyme-bound cob(I)alamin and methionine. Subsequently, remethylates the cofactor using methyltetrahydrofolate.</text>
</comment>
<dbReference type="Gene3D" id="3.20.20.330">
    <property type="entry name" value="Homocysteine-binding-like domain"/>
    <property type="match status" value="1"/>
</dbReference>
<dbReference type="InterPro" id="IPR011822">
    <property type="entry name" value="MetH"/>
</dbReference>
<feature type="binding site" evidence="23">
    <location>
        <position position="1106"/>
    </location>
    <ligand>
        <name>S-adenosyl-L-methionine</name>
        <dbReference type="ChEBI" id="CHEBI:59789"/>
    </ligand>
</feature>
<feature type="binding site" description="axial binding residue" evidence="22">
    <location>
        <position position="745"/>
    </location>
    <ligand>
        <name>methylcob(III)alamin</name>
        <dbReference type="ChEBI" id="CHEBI:28115"/>
    </ligand>
    <ligandPart>
        <name>Co</name>
        <dbReference type="ChEBI" id="CHEBI:27638"/>
    </ligandPart>
</feature>
<evidence type="ECO:0000256" key="14">
    <source>
        <dbReference type="ARBA" id="ARBA00022737"/>
    </source>
</evidence>
<dbReference type="STRING" id="880526.GCA_000427365_01691"/>
<feature type="domain" description="B12-binding" evidence="29">
    <location>
        <begin position="732"/>
        <end position="867"/>
    </location>
</feature>
<dbReference type="InterPro" id="IPR036589">
    <property type="entry name" value="HCY_dom_sf"/>
</dbReference>
<feature type="binding site" evidence="23">
    <location>
        <begin position="742"/>
        <end position="746"/>
    </location>
    <ligand>
        <name>methylcob(III)alamin</name>
        <dbReference type="ChEBI" id="CHEBI:28115"/>
    </ligand>
</feature>
<dbReference type="FunFam" id="3.20.20.330:FF:000001">
    <property type="entry name" value="Methionine synthase"/>
    <property type="match status" value="1"/>
</dbReference>
<evidence type="ECO:0000256" key="8">
    <source>
        <dbReference type="ARBA" id="ARBA00022603"/>
    </source>
</evidence>
<dbReference type="Pfam" id="PF02310">
    <property type="entry name" value="B12-binding"/>
    <property type="match status" value="1"/>
</dbReference>
<dbReference type="Pfam" id="PF00809">
    <property type="entry name" value="Pterin_bind"/>
    <property type="match status" value="1"/>
</dbReference>
<feature type="binding site" evidence="23">
    <location>
        <begin position="1161"/>
        <end position="1162"/>
    </location>
    <ligand>
        <name>S-adenosyl-L-methionine</name>
        <dbReference type="ChEBI" id="CHEBI:59789"/>
    </ligand>
</feature>
<evidence type="ECO:0000256" key="4">
    <source>
        <dbReference type="ARBA" id="ARBA00005178"/>
    </source>
</evidence>
<feature type="binding site" evidence="23">
    <location>
        <position position="846"/>
    </location>
    <ligand>
        <name>methylcob(III)alamin</name>
        <dbReference type="ChEBI" id="CHEBI:28115"/>
    </ligand>
</feature>
<evidence type="ECO:0000256" key="6">
    <source>
        <dbReference type="ARBA" id="ARBA00012032"/>
    </source>
</evidence>
<feature type="domain" description="B12-binding N-terminal" evidence="30">
    <location>
        <begin position="637"/>
        <end position="731"/>
    </location>
</feature>
<dbReference type="GO" id="GO:0032259">
    <property type="term" value="P:methylation"/>
    <property type="evidence" value="ECO:0007669"/>
    <property type="project" value="UniProtKB-KW"/>
</dbReference>
<evidence type="ECO:0000256" key="25">
    <source>
        <dbReference type="SAM" id="Coils"/>
    </source>
</evidence>
<feature type="binding site" evidence="23">
    <location>
        <position position="794"/>
    </location>
    <ligand>
        <name>methylcob(III)alamin</name>
        <dbReference type="ChEBI" id="CHEBI:28115"/>
    </ligand>
</feature>
<comment type="domain">
    <text evidence="21">Modular enzyme with four functionally distinct domains. The isolated Hcy-binding domain catalyzes methyl transfer from free methylcobalamin to homocysteine. The Hcy-binding domain in association with the pterin-binding domain catalyzes the methylation of cob(I)alamin by methyltetrahydrofolate and the methylation of homocysteine. The B12-binding domain binds the cofactor. The AdoMet activation domain binds S-adenosyl-L-methionine. Under aerobic conditions cob(I)alamin can be converted to inactive cob(II)alamin. Reductive methylation by S-adenosyl-L-methionine and flavodoxin regenerates methylcobalamin.</text>
</comment>
<dbReference type="PROSITE" id="PS51337">
    <property type="entry name" value="B12_BINDING_NTER"/>
    <property type="match status" value="1"/>
</dbReference>
<dbReference type="InterPro" id="IPR004223">
    <property type="entry name" value="VitB12-dep_Met_synth_activ_dom"/>
</dbReference>
<dbReference type="CDD" id="cd02069">
    <property type="entry name" value="methionine_synthase_B12_BD"/>
    <property type="match status" value="1"/>
</dbReference>
<evidence type="ECO:0000256" key="23">
    <source>
        <dbReference type="PIRSR" id="PIRSR000381-2"/>
    </source>
</evidence>
<dbReference type="SUPFAM" id="SSF56507">
    <property type="entry name" value="Methionine synthase activation domain-like"/>
    <property type="match status" value="1"/>
</dbReference>
<dbReference type="PANTHER" id="PTHR45833:SF1">
    <property type="entry name" value="METHIONINE SYNTHASE"/>
    <property type="match status" value="1"/>
</dbReference>
<dbReference type="SUPFAM" id="SSF52242">
    <property type="entry name" value="Cobalamin (vitamin B12)-binding domain"/>
    <property type="match status" value="1"/>
</dbReference>
<evidence type="ECO:0000256" key="19">
    <source>
        <dbReference type="ARBA" id="ARBA00031040"/>
    </source>
</evidence>
<dbReference type="InterPro" id="IPR011005">
    <property type="entry name" value="Dihydropteroate_synth-like_sf"/>
</dbReference>
<dbReference type="InterPro" id="IPR033706">
    <property type="entry name" value="Met_synthase_B12-bd"/>
</dbReference>
<comment type="pathway">
    <text evidence="4 21">Amino-acid biosynthesis; L-methionine biosynthesis via de novo pathway; L-methionine from L-homocysteine (MetH route): step 1/1.</text>
</comment>
<comment type="catalytic activity">
    <reaction evidence="1 21">
        <text>(6S)-5-methyl-5,6,7,8-tetrahydrofolate + L-homocysteine = (6S)-5,6,7,8-tetrahydrofolate + L-methionine</text>
        <dbReference type="Rhea" id="RHEA:11172"/>
        <dbReference type="ChEBI" id="CHEBI:18608"/>
        <dbReference type="ChEBI" id="CHEBI:57453"/>
        <dbReference type="ChEBI" id="CHEBI:57844"/>
        <dbReference type="ChEBI" id="CHEBI:58199"/>
        <dbReference type="EC" id="2.1.1.13"/>
    </reaction>
</comment>
<evidence type="ECO:0000256" key="18">
    <source>
        <dbReference type="ARBA" id="ARBA00025552"/>
    </source>
</evidence>
<protein>
    <recommendedName>
        <fullName evidence="7 20">Methionine synthase</fullName>
        <ecNumber evidence="6 20">2.1.1.13</ecNumber>
    </recommendedName>
    <alternativeName>
        <fullName evidence="19 21">5-methyltetrahydrofolate--homocysteine methyltransferase</fullName>
    </alternativeName>
</protein>
<dbReference type="PROSITE" id="PS50972">
    <property type="entry name" value="PTERIN_BINDING"/>
    <property type="match status" value="1"/>
</dbReference>
<dbReference type="PROSITE" id="PS50970">
    <property type="entry name" value="HCY"/>
    <property type="match status" value="1"/>
</dbReference>
<sequence>MKRNIGEEIRKRILVLDGGLGTLIQARKLAEADYGGHAGCNDYLVMTRPDVIGEIHAAYLEAGADIVSTDTFNANPVSLKDYELQERTYEINRTAAALARGVADRFEAQDGRPRFVAGSVGPTNRSASMSPDVNNPGFRNIAFDELAAGYADQMRGLIDGGADAILIETVFDTLNCKAAIYALRTLIGNETIPLMVSGTITDASGRVLSGQTVEAFYASVEHGGLLSIGLNCAFGARQMMPYVERIGRVAKMAVSAHPNAGLPNVMGGYDESAEHMASLIEEYLQAGLLNIVGGCCGTTPEHIRAIAEIAKKYKPRAYRAPQDNGGATVLSGLEIQKVEPAANFVNVGERTNVAGSAKFARLVRERQFAEALAVAAEQVEGGAQVIDVCMDAPLIDASQAMTEFLNLVASEPEIARVPVMIDSSDWRVIEAGLRVTQGKSVVNSISLKEGEAKFLDHARTVRAFGAAAVVMLFDEQGQADSYERKIEVAERAYRLLTGNGFPAEDIIFDPNVLAVATGIEEHDDYGRAFIEATAWIKANCPGAKVSGGVSNLSFSFRGNNPVREAMHSVFLYHATRAGMDMGIVNPSMLRIYDDIDKELLELCEDVILNRRPDAAERLTAYAETHSADAKTGGAATRHDAWRDGTVEERIIHALVKGITTHIEADTMEAYEKYGSAIEVIDRVLMVGMGQVGDLFGSGKMFLPQVVKSARVMKQSVAVLEPFIGAGETVEQGAKLLIATVKGDVHDIGKNIVSVVLACNGYRMVDLGVMTPPEKIVEAAVAEQVDAVLLSGLITPSLEEMRIVAEQFERAGLNIPICVGGATTSELHTAVRIAPSYSGLVAHSTDASSCARLVNNVLKEYGFHQRYREKQEAIRLKYAEMNAARELRPLAEARAHKLRLDFNDQTVTVPKHLGKRVLTRYPLEKIAQRIDWTYFFIQWDLAGRYPAIFDHPTKGEEARRLFDDAQAMLRQLIASGKVRADAVIGIVPARSEGDDILIRGCVHGDGSACGCGAPEIRFACLRSQNPKEETNLCLADFVSPGPAAGLPQDHVAPFALGVTCDYRGDSDYENIMARILCDRLAEAFAVEVSALLRDELWGFPEGSEGARIAMGYPSAPDHSGKRLIFDLLDVESEIPLRLTENFMMEPTAAVSGIVFAHPAADYFHIGTVDNEQLADYARRSGRTVADLRRMMPNNVL</sequence>
<dbReference type="Gene3D" id="1.10.1240.10">
    <property type="entry name" value="Methionine synthase domain"/>
    <property type="match status" value="1"/>
</dbReference>
<dbReference type="Pfam" id="PF02965">
    <property type="entry name" value="Met_synt_B12"/>
    <property type="match status" value="1"/>
</dbReference>
<dbReference type="RefSeq" id="WP_027291329.1">
    <property type="nucleotide sequence ID" value="NZ_UGVL01000001.1"/>
</dbReference>
<dbReference type="GO" id="GO:0031419">
    <property type="term" value="F:cobalamin binding"/>
    <property type="evidence" value="ECO:0007669"/>
    <property type="project" value="UniProtKB-UniRule"/>
</dbReference>
<dbReference type="InterPro" id="IPR003759">
    <property type="entry name" value="Cbl-bd_cap"/>
</dbReference>
<dbReference type="Gene3D" id="3.10.196.10">
    <property type="entry name" value="Vitamin B12-dependent methionine synthase, activation domain"/>
    <property type="match status" value="1"/>
</dbReference>
<evidence type="ECO:0000256" key="20">
    <source>
        <dbReference type="NCBIfam" id="TIGR02082"/>
    </source>
</evidence>
<dbReference type="GO" id="GO:0050667">
    <property type="term" value="P:homocysteine metabolic process"/>
    <property type="evidence" value="ECO:0007669"/>
    <property type="project" value="TreeGrafter"/>
</dbReference>
<keyword evidence="25" id="KW-0175">Coiled coil</keyword>
<dbReference type="NCBIfam" id="TIGR02082">
    <property type="entry name" value="metH"/>
    <property type="match status" value="1"/>
</dbReference>
<keyword evidence="12 21" id="KW-0949">S-adenosyl-L-methionine</keyword>
<keyword evidence="14" id="KW-0677">Repeat</keyword>
<dbReference type="InterPro" id="IPR037010">
    <property type="entry name" value="VitB12-dep_Met_synth_activ_sf"/>
</dbReference>
<dbReference type="FunFam" id="3.20.20.20:FF:000002">
    <property type="entry name" value="Methionine synthase"/>
    <property type="match status" value="1"/>
</dbReference>
<evidence type="ECO:0000256" key="1">
    <source>
        <dbReference type="ARBA" id="ARBA00001700"/>
    </source>
</evidence>
<dbReference type="InterPro" id="IPR003726">
    <property type="entry name" value="HCY_dom"/>
</dbReference>
<feature type="binding site" evidence="22 24">
    <location>
        <position position="295"/>
    </location>
    <ligand>
        <name>Zn(2+)</name>
        <dbReference type="ChEBI" id="CHEBI:29105"/>
    </ligand>
</feature>
<reference evidence="31 32" key="1">
    <citation type="submission" date="2018-06" db="EMBL/GenBank/DDBJ databases">
        <authorList>
            <consortium name="Pathogen Informatics"/>
            <person name="Doyle S."/>
        </authorList>
    </citation>
    <scope>NUCLEOTIDE SEQUENCE [LARGE SCALE GENOMIC DNA]</scope>
    <source>
        <strain evidence="31 32">NCTC11190</strain>
    </source>
</reference>
<evidence type="ECO:0000256" key="5">
    <source>
        <dbReference type="ARBA" id="ARBA00010398"/>
    </source>
</evidence>
<dbReference type="PANTHER" id="PTHR45833">
    <property type="entry name" value="METHIONINE SYNTHASE"/>
    <property type="match status" value="1"/>
</dbReference>
<comment type="cofactor">
    <cofactor evidence="3 21 22">
        <name>methylcob(III)alamin</name>
        <dbReference type="ChEBI" id="CHEBI:28115"/>
    </cofactor>
</comment>
<dbReference type="SUPFAM" id="SSF82282">
    <property type="entry name" value="Homocysteine S-methyltransferase"/>
    <property type="match status" value="1"/>
</dbReference>
<dbReference type="InterPro" id="IPR036724">
    <property type="entry name" value="Cobalamin-bd_sf"/>
</dbReference>
<dbReference type="Pfam" id="PF02607">
    <property type="entry name" value="B12-binding_2"/>
    <property type="match status" value="1"/>
</dbReference>
<dbReference type="OrthoDB" id="9803687at2"/>
<feature type="binding site" evidence="22 24">
    <location>
        <position position="296"/>
    </location>
    <ligand>
        <name>Zn(2+)</name>
        <dbReference type="ChEBI" id="CHEBI:29105"/>
    </ligand>
</feature>
<dbReference type="GO" id="GO:0046653">
    <property type="term" value="P:tetrahydrofolate metabolic process"/>
    <property type="evidence" value="ECO:0007669"/>
    <property type="project" value="TreeGrafter"/>
</dbReference>
<dbReference type="InterPro" id="IPR036594">
    <property type="entry name" value="Meth_synthase_dom"/>
</dbReference>
<evidence type="ECO:0000259" key="28">
    <source>
        <dbReference type="PROSITE" id="PS50974"/>
    </source>
</evidence>
<evidence type="ECO:0000256" key="16">
    <source>
        <dbReference type="ARBA" id="ARBA00023167"/>
    </source>
</evidence>
<feature type="coiled-coil region" evidence="25">
    <location>
        <begin position="472"/>
        <end position="499"/>
    </location>
</feature>
<keyword evidence="17 21" id="KW-0170">Cobalt</keyword>
<dbReference type="GO" id="GO:0008270">
    <property type="term" value="F:zinc ion binding"/>
    <property type="evidence" value="ECO:0007669"/>
    <property type="project" value="UniProtKB-UniRule"/>
</dbReference>
<keyword evidence="8 21" id="KW-0489">Methyltransferase</keyword>
<keyword evidence="15 21" id="KW-0862">Zinc</keyword>
<dbReference type="SMART" id="SM01018">
    <property type="entry name" value="B12-binding_2"/>
    <property type="match status" value="1"/>
</dbReference>
<comment type="cofactor">
    <cofactor evidence="2 21 24">
        <name>Zn(2+)</name>
        <dbReference type="ChEBI" id="CHEBI:29105"/>
    </cofactor>
</comment>
<feature type="domain" description="AdoMet activation" evidence="28">
    <location>
        <begin position="880"/>
        <end position="1195"/>
    </location>
</feature>
<evidence type="ECO:0000259" key="30">
    <source>
        <dbReference type="PROSITE" id="PS51337"/>
    </source>
</evidence>
<evidence type="ECO:0000256" key="22">
    <source>
        <dbReference type="PIRSR" id="PIRSR000381-1"/>
    </source>
</evidence>
<dbReference type="SUPFAM" id="SSF51717">
    <property type="entry name" value="Dihydropteroate synthetase-like"/>
    <property type="match status" value="1"/>
</dbReference>
<dbReference type="Pfam" id="PF02574">
    <property type="entry name" value="S-methyl_trans"/>
    <property type="match status" value="1"/>
</dbReference>
<evidence type="ECO:0000256" key="10">
    <source>
        <dbReference type="ARBA" id="ARBA00022628"/>
    </source>
</evidence>
<feature type="binding site" evidence="23">
    <location>
        <position position="930"/>
    </location>
    <ligand>
        <name>S-adenosyl-L-methionine</name>
        <dbReference type="ChEBI" id="CHEBI:59789"/>
    </ligand>
</feature>
<keyword evidence="32" id="KW-1185">Reference proteome</keyword>
<dbReference type="InterPro" id="IPR050554">
    <property type="entry name" value="Met_Synthase/Corrinoid"/>
</dbReference>
<evidence type="ECO:0000256" key="17">
    <source>
        <dbReference type="ARBA" id="ARBA00023285"/>
    </source>
</evidence>
<dbReference type="UniPathway" id="UPA00051">
    <property type="reaction ID" value="UER00081"/>
</dbReference>
<dbReference type="AlphaFoldDB" id="A0A379MVI6"/>
<evidence type="ECO:0000256" key="21">
    <source>
        <dbReference type="PIRNR" id="PIRNR000381"/>
    </source>
</evidence>
<feature type="domain" description="Hcy-binding" evidence="26">
    <location>
        <begin position="2"/>
        <end position="310"/>
    </location>
</feature>
<dbReference type="GO" id="GO:0005829">
    <property type="term" value="C:cytosol"/>
    <property type="evidence" value="ECO:0007669"/>
    <property type="project" value="TreeGrafter"/>
</dbReference>
<dbReference type="InterPro" id="IPR000489">
    <property type="entry name" value="Pterin-binding_dom"/>
</dbReference>